<dbReference type="Proteomes" id="UP000280668">
    <property type="component" value="Unassembled WGS sequence"/>
</dbReference>
<gene>
    <name evidence="2" type="ORF">EDD31_1066</name>
</gene>
<evidence type="ECO:0000313" key="3">
    <source>
        <dbReference type="Proteomes" id="UP000280668"/>
    </source>
</evidence>
<evidence type="ECO:0000256" key="1">
    <source>
        <dbReference type="SAM" id="Phobius"/>
    </source>
</evidence>
<evidence type="ECO:0000313" key="2">
    <source>
        <dbReference type="EMBL" id="ROR72707.1"/>
    </source>
</evidence>
<proteinExistence type="predicted"/>
<name>A0A3N2BBS0_9MICO</name>
<protein>
    <submittedName>
        <fullName evidence="2">Uncharacterized protein</fullName>
    </submittedName>
</protein>
<keyword evidence="1" id="KW-1133">Transmembrane helix</keyword>
<accession>A0A3N2BBS0</accession>
<dbReference type="RefSeq" id="WP_211336059.1">
    <property type="nucleotide sequence ID" value="NZ_RKHK01000001.1"/>
</dbReference>
<feature type="transmembrane region" description="Helical" evidence="1">
    <location>
        <begin position="6"/>
        <end position="29"/>
    </location>
</feature>
<dbReference type="NCBIfam" id="NF038354">
    <property type="entry name" value="trnsprt_adja_43"/>
    <property type="match status" value="1"/>
</dbReference>
<organism evidence="2 3">
    <name type="scientific">Bogoriella caseilytica</name>
    <dbReference type="NCBI Taxonomy" id="56055"/>
    <lineage>
        <taxon>Bacteria</taxon>
        <taxon>Bacillati</taxon>
        <taxon>Actinomycetota</taxon>
        <taxon>Actinomycetes</taxon>
        <taxon>Micrococcales</taxon>
        <taxon>Bogoriellaceae</taxon>
        <taxon>Bogoriella</taxon>
    </lineage>
</organism>
<keyword evidence="3" id="KW-1185">Reference proteome</keyword>
<dbReference type="EMBL" id="RKHK01000001">
    <property type="protein sequence ID" value="ROR72707.1"/>
    <property type="molecule type" value="Genomic_DNA"/>
</dbReference>
<keyword evidence="1" id="KW-0812">Transmembrane</keyword>
<reference evidence="2 3" key="1">
    <citation type="submission" date="2018-11" db="EMBL/GenBank/DDBJ databases">
        <title>Sequencing the genomes of 1000 actinobacteria strains.</title>
        <authorList>
            <person name="Klenk H.-P."/>
        </authorList>
    </citation>
    <scope>NUCLEOTIDE SEQUENCE [LARGE SCALE GENOMIC DNA]</scope>
    <source>
        <strain evidence="2 3">DSM 11294</strain>
    </source>
</reference>
<sequence length="43" mass="4921">MSTTILTIYTLMWPGILAVTGVIILRAFISDWRQAKREGRDII</sequence>
<dbReference type="InterPro" id="IPR049820">
    <property type="entry name" value="Trnsprt_adja_ssu-like"/>
</dbReference>
<dbReference type="AlphaFoldDB" id="A0A3N2BBS0"/>
<keyword evidence="1" id="KW-0472">Membrane</keyword>
<comment type="caution">
    <text evidence="2">The sequence shown here is derived from an EMBL/GenBank/DDBJ whole genome shotgun (WGS) entry which is preliminary data.</text>
</comment>